<proteinExistence type="predicted"/>
<feature type="region of interest" description="Disordered" evidence="1">
    <location>
        <begin position="403"/>
        <end position="723"/>
    </location>
</feature>
<feature type="compositionally biased region" description="Polar residues" evidence="1">
    <location>
        <begin position="340"/>
        <end position="357"/>
    </location>
</feature>
<feature type="compositionally biased region" description="Basic and acidic residues" evidence="1">
    <location>
        <begin position="328"/>
        <end position="338"/>
    </location>
</feature>
<dbReference type="RefSeq" id="XP_022336107.1">
    <property type="nucleotide sequence ID" value="XM_022480399.1"/>
</dbReference>
<name>A0A8B8E672_CRAVI</name>
<dbReference type="AlphaFoldDB" id="A0A8B8E672"/>
<accession>A0A8B8E672</accession>
<feature type="compositionally biased region" description="Acidic residues" evidence="1">
    <location>
        <begin position="375"/>
        <end position="385"/>
    </location>
</feature>
<gene>
    <name evidence="3" type="primary">LOC111132574</name>
</gene>
<dbReference type="GeneID" id="111132574"/>
<dbReference type="CDD" id="cd12100">
    <property type="entry name" value="DD_CABYR_SP17"/>
    <property type="match status" value="1"/>
</dbReference>
<feature type="region of interest" description="Disordered" evidence="1">
    <location>
        <begin position="97"/>
        <end position="181"/>
    </location>
</feature>
<dbReference type="OrthoDB" id="6161835at2759"/>
<feature type="compositionally biased region" description="Acidic residues" evidence="1">
    <location>
        <begin position="158"/>
        <end position="173"/>
    </location>
</feature>
<evidence type="ECO:0000256" key="1">
    <source>
        <dbReference type="SAM" id="MobiDB-lite"/>
    </source>
</evidence>
<feature type="compositionally biased region" description="Basic and acidic residues" evidence="1">
    <location>
        <begin position="506"/>
        <end position="517"/>
    </location>
</feature>
<feature type="compositionally biased region" description="Acidic residues" evidence="1">
    <location>
        <begin position="636"/>
        <end position="647"/>
    </location>
</feature>
<dbReference type="Proteomes" id="UP000694844">
    <property type="component" value="Chromosome 5"/>
</dbReference>
<feature type="compositionally biased region" description="Polar residues" evidence="1">
    <location>
        <begin position="693"/>
        <end position="714"/>
    </location>
</feature>
<evidence type="ECO:0000313" key="3">
    <source>
        <dbReference type="RefSeq" id="XP_022336107.1"/>
    </source>
</evidence>
<evidence type="ECO:0000313" key="2">
    <source>
        <dbReference type="Proteomes" id="UP000694844"/>
    </source>
</evidence>
<feature type="compositionally biased region" description="Polar residues" evidence="1">
    <location>
        <begin position="518"/>
        <end position="528"/>
    </location>
</feature>
<feature type="compositionally biased region" description="Polar residues" evidence="1">
    <location>
        <begin position="469"/>
        <end position="478"/>
    </location>
</feature>
<dbReference type="InterPro" id="IPR047579">
    <property type="entry name" value="DD_CABYR_SP17"/>
</dbReference>
<feature type="compositionally biased region" description="Basic and acidic residues" evidence="1">
    <location>
        <begin position="411"/>
        <end position="431"/>
    </location>
</feature>
<reference evidence="3" key="1">
    <citation type="submission" date="2025-08" db="UniProtKB">
        <authorList>
            <consortium name="RefSeq"/>
        </authorList>
    </citation>
    <scope>IDENTIFICATION</scope>
    <source>
        <tissue evidence="3">Whole sample</tissue>
    </source>
</reference>
<feature type="compositionally biased region" description="Basic and acidic residues" evidence="1">
    <location>
        <begin position="131"/>
        <end position="141"/>
    </location>
</feature>
<feature type="region of interest" description="Disordered" evidence="1">
    <location>
        <begin position="318"/>
        <end position="385"/>
    </location>
</feature>
<protein>
    <submittedName>
        <fullName evidence="3">Papilin-like</fullName>
    </submittedName>
</protein>
<sequence>MEKAYWRKKLPPGFQFWMENLGRSIVFAQPENIYEHAAKYLEQRLMERNMALSRLPKTSYLQKLAVKKRENLLDEEAPKDEENEAIIRVDEAKAESAHTFPRTKSLREQTVRSEGAVVPRDFPSPVQLQKTDGDESGRETPAEVSDAVARTLQATQETSEDVAEGEQMEADSQEDAHESHEQTLLLEFSEQSVLDRSTASLKGSRSTAADSVRSQSTAGYINSITALEKILVESRAGLADNLETVPLEKEQSRYLTQTNRESLVATEQCEAPPCDGENQEIVMEHTEQLENTKSNAVSNVENESLACDEPVSGPLVLRPESGPLVPVADHDSSVHEESTDSQNAFQNTLPGVVQQQTEEGKDEVNATETTPEAVADFEDSNEEEQTIEVGVVSTSVEAIVITEDEVDQAAEEMRDKTEDVKTASDVDHSEETSEEGGEDSNNTTDHKIEETSVEANLPESQDEHHEEAAQTTKDSLNQIEHPKAEGPTEETGSLEESVKQTTESKQMIEETNPHPEDTTNGDNTQEMPTESPEEEKDRATEENSTDGVVEEHGDVTVEENVTAGPEIPDDKMSMSGENDEVTNEVPSNAELEQPVDETAVSGQGCDVTADESTNDDPENPVEGTTEPQSVQGSEATVEEPTTEEAENTSEGNKDVEDCEATVEEPTTVQTGGDPECCEAAVEEPASGDPAQANEESQNSKVDTSQNDNTTSEKASVTVVPDAE</sequence>
<feature type="compositionally biased region" description="Acidic residues" evidence="1">
    <location>
        <begin position="608"/>
        <end position="619"/>
    </location>
</feature>
<keyword evidence="2" id="KW-1185">Reference proteome</keyword>
<organism evidence="2 3">
    <name type="scientific">Crassostrea virginica</name>
    <name type="common">Eastern oyster</name>
    <dbReference type="NCBI Taxonomy" id="6565"/>
    <lineage>
        <taxon>Eukaryota</taxon>
        <taxon>Metazoa</taxon>
        <taxon>Spiralia</taxon>
        <taxon>Lophotrochozoa</taxon>
        <taxon>Mollusca</taxon>
        <taxon>Bivalvia</taxon>
        <taxon>Autobranchia</taxon>
        <taxon>Pteriomorphia</taxon>
        <taxon>Ostreida</taxon>
        <taxon>Ostreoidea</taxon>
        <taxon>Ostreidae</taxon>
        <taxon>Crassostrea</taxon>
    </lineage>
</organism>
<dbReference type="KEGG" id="cvn:111132574"/>